<dbReference type="STRING" id="37653.A0A0L8FTS1"/>
<dbReference type="SUPFAM" id="SSF47473">
    <property type="entry name" value="EF-hand"/>
    <property type="match status" value="1"/>
</dbReference>
<dbReference type="OrthoDB" id="26525at2759"/>
<organism evidence="3">
    <name type="scientific">Octopus bimaculoides</name>
    <name type="common">California two-spotted octopus</name>
    <dbReference type="NCBI Taxonomy" id="37653"/>
    <lineage>
        <taxon>Eukaryota</taxon>
        <taxon>Metazoa</taxon>
        <taxon>Spiralia</taxon>
        <taxon>Lophotrochozoa</taxon>
        <taxon>Mollusca</taxon>
        <taxon>Cephalopoda</taxon>
        <taxon>Coleoidea</taxon>
        <taxon>Octopodiformes</taxon>
        <taxon>Octopoda</taxon>
        <taxon>Incirrata</taxon>
        <taxon>Octopodidae</taxon>
        <taxon>Octopus</taxon>
    </lineage>
</organism>
<dbReference type="InterPro" id="IPR018247">
    <property type="entry name" value="EF_Hand_1_Ca_BS"/>
</dbReference>
<dbReference type="AlphaFoldDB" id="A0A0L8FTS1"/>
<evidence type="ECO:0000259" key="2">
    <source>
        <dbReference type="PROSITE" id="PS50222"/>
    </source>
</evidence>
<proteinExistence type="predicted"/>
<sequence length="144" mass="16732">MAKPPSVDVYLQAEFQSMDTNKHGFLTPIEFSNLMVYLGCNNRQLEKLMEDVDPDKDAKIQERDFIIYMHKYPELIENTNIIRGLFQKFDKDNSGSALKTDVVADLKEMGIYNDKIDSKIEAMDQNKDGNISYRDFLRIYFSGK</sequence>
<accession>A0A0L8FTS1</accession>
<evidence type="ECO:0000313" key="3">
    <source>
        <dbReference type="EMBL" id="KOF68069.1"/>
    </source>
</evidence>
<gene>
    <name evidence="3" type="ORF">OCBIM_22008210mg</name>
</gene>
<reference evidence="3" key="1">
    <citation type="submission" date="2015-07" db="EMBL/GenBank/DDBJ databases">
        <title>MeaNS - Measles Nucleotide Surveillance Program.</title>
        <authorList>
            <person name="Tran T."/>
            <person name="Druce J."/>
        </authorList>
    </citation>
    <scope>NUCLEOTIDE SEQUENCE</scope>
    <source>
        <strain evidence="3">UCB-OBI-ISO-001</strain>
        <tissue evidence="3">Gonad</tissue>
    </source>
</reference>
<dbReference type="EMBL" id="KQ426582">
    <property type="protein sequence ID" value="KOF68069.1"/>
    <property type="molecule type" value="Genomic_DNA"/>
</dbReference>
<keyword evidence="1" id="KW-0106">Calcium</keyword>
<dbReference type="Pfam" id="PF13499">
    <property type="entry name" value="EF-hand_7"/>
    <property type="match status" value="1"/>
</dbReference>
<dbReference type="InterPro" id="IPR011992">
    <property type="entry name" value="EF-hand-dom_pair"/>
</dbReference>
<protein>
    <recommendedName>
        <fullName evidence="2">EF-hand domain-containing protein</fullName>
    </recommendedName>
</protein>
<feature type="domain" description="EF-hand" evidence="2">
    <location>
        <begin position="111"/>
        <end position="144"/>
    </location>
</feature>
<dbReference type="Pfam" id="PF13202">
    <property type="entry name" value="EF-hand_5"/>
    <property type="match status" value="1"/>
</dbReference>
<dbReference type="Gene3D" id="1.10.238.10">
    <property type="entry name" value="EF-hand"/>
    <property type="match status" value="2"/>
</dbReference>
<dbReference type="KEGG" id="obi:106881213"/>
<dbReference type="PROSITE" id="PS50222">
    <property type="entry name" value="EF_HAND_2"/>
    <property type="match status" value="2"/>
</dbReference>
<feature type="domain" description="EF-hand" evidence="2">
    <location>
        <begin position="6"/>
        <end position="41"/>
    </location>
</feature>
<evidence type="ECO:0000256" key="1">
    <source>
        <dbReference type="ARBA" id="ARBA00022837"/>
    </source>
</evidence>
<dbReference type="InterPro" id="IPR002048">
    <property type="entry name" value="EF_hand_dom"/>
</dbReference>
<dbReference type="GO" id="GO:0005509">
    <property type="term" value="F:calcium ion binding"/>
    <property type="evidence" value="ECO:0007669"/>
    <property type="project" value="InterPro"/>
</dbReference>
<name>A0A0L8FTS1_OCTBM</name>
<dbReference type="PROSITE" id="PS00018">
    <property type="entry name" value="EF_HAND_1"/>
    <property type="match status" value="1"/>
</dbReference>
<dbReference type="SMART" id="SM00054">
    <property type="entry name" value="EFh"/>
    <property type="match status" value="4"/>
</dbReference>